<keyword evidence="4 10" id="KW-1133">Transmembrane helix</keyword>
<name>A0A914VZZ0_9BILA</name>
<keyword evidence="3 10" id="KW-0812">Transmembrane</keyword>
<proteinExistence type="inferred from homology"/>
<keyword evidence="7 10" id="KW-0675">Receptor</keyword>
<dbReference type="PRINTS" id="PR00237">
    <property type="entry name" value="GPCRRHODOPSN"/>
</dbReference>
<keyword evidence="8 10" id="KW-0325">Glycoprotein</keyword>
<evidence type="ECO:0000256" key="9">
    <source>
        <dbReference type="ARBA" id="ARBA00023224"/>
    </source>
</evidence>
<evidence type="ECO:0000256" key="5">
    <source>
        <dbReference type="ARBA" id="ARBA00023040"/>
    </source>
</evidence>
<feature type="transmembrane region" description="Helical" evidence="10">
    <location>
        <begin position="298"/>
        <end position="325"/>
    </location>
</feature>
<reference evidence="13" key="1">
    <citation type="submission" date="2022-11" db="UniProtKB">
        <authorList>
            <consortium name="WormBaseParasite"/>
        </authorList>
    </citation>
    <scope>IDENTIFICATION</scope>
</reference>
<evidence type="ECO:0000256" key="2">
    <source>
        <dbReference type="ARBA" id="ARBA00022475"/>
    </source>
</evidence>
<evidence type="ECO:0000256" key="4">
    <source>
        <dbReference type="ARBA" id="ARBA00022989"/>
    </source>
</evidence>
<evidence type="ECO:0000256" key="10">
    <source>
        <dbReference type="RuleBase" id="RU046427"/>
    </source>
</evidence>
<feature type="transmembrane region" description="Helical" evidence="10">
    <location>
        <begin position="22"/>
        <end position="45"/>
    </location>
</feature>
<dbReference type="PANTHER" id="PTHR24224">
    <property type="entry name" value="CARDIOACCELERATORY PEPTIDE RECEPTOR-RELATED"/>
    <property type="match status" value="1"/>
</dbReference>
<sequence length="448" mass="49996">MNGSTSSATMMMKRDEEIIRRFAPMAMMLTMVLALLGNGFLAFVIRSMAGAKGLNSVQILILNNCVADILFALLTILPTCVEFLTANEHVGNDLSCRIVAFVRLVPMYASPFLLVAISFDRFLAICRPWSAMKRRTHMHARSYAATAWLLALLFASPNLLIYGLKRARGARYCIAIFVTDWHNQLYVTYFSVLAWLVPSIISGLLYAAVCRCVWTELTGVRRTIARPPARKESIDRTGPTGRRLIRARLSTVCEAQIREIGRQRLTTVKLTMTIVACNFILWAPFCITNLIVAFQRHAIPATVATLIILVGNLNSCVNPWIYMLFQRHQVKKVLMGVRKLSRTGTYTVVLSSDRRLSLDTRTKEMRSRTPRSGSFAAYTSTHKGAAASANAITAPAQLDIPELCDSPRLQNGSRRSSRISWHLPDATGSFDDSYTPLDSLTVAMVQHR</sequence>
<dbReference type="PRINTS" id="PR00896">
    <property type="entry name" value="VASOPRESSINR"/>
</dbReference>
<evidence type="ECO:0000256" key="8">
    <source>
        <dbReference type="ARBA" id="ARBA00023180"/>
    </source>
</evidence>
<dbReference type="PANTHER" id="PTHR24224:SF6">
    <property type="entry name" value="CARDIOACCELERATORY PEPTIDE RECEPTOR-RELATED"/>
    <property type="match status" value="1"/>
</dbReference>
<dbReference type="Pfam" id="PF00001">
    <property type="entry name" value="7tm_1"/>
    <property type="match status" value="1"/>
</dbReference>
<dbReference type="AlphaFoldDB" id="A0A914VZZ0"/>
<keyword evidence="2" id="KW-1003">Cell membrane</keyword>
<feature type="transmembrane region" description="Helical" evidence="10">
    <location>
        <begin position="192"/>
        <end position="214"/>
    </location>
</feature>
<feature type="domain" description="G-protein coupled receptors family 1 profile" evidence="11">
    <location>
        <begin position="37"/>
        <end position="322"/>
    </location>
</feature>
<dbReference type="InterPro" id="IPR017452">
    <property type="entry name" value="GPCR_Rhodpsn_7TM"/>
</dbReference>
<accession>A0A914VZZ0</accession>
<dbReference type="WBParaSite" id="PSAMB.scaffold274size59727.g4272.t1">
    <property type="protein sequence ID" value="PSAMB.scaffold274size59727.g4272.t1"/>
    <property type="gene ID" value="PSAMB.scaffold274size59727.g4272"/>
</dbReference>
<feature type="transmembrane region" description="Helical" evidence="10">
    <location>
        <begin position="98"/>
        <end position="119"/>
    </location>
</feature>
<evidence type="ECO:0000256" key="3">
    <source>
        <dbReference type="ARBA" id="ARBA00022692"/>
    </source>
</evidence>
<dbReference type="GO" id="GO:0005000">
    <property type="term" value="F:vasopressin receptor activity"/>
    <property type="evidence" value="ECO:0007669"/>
    <property type="project" value="InterPro"/>
</dbReference>
<keyword evidence="12" id="KW-1185">Reference proteome</keyword>
<dbReference type="InterPro" id="IPR001817">
    <property type="entry name" value="Vasoprsn_rcpt"/>
</dbReference>
<dbReference type="Gene3D" id="1.20.1070.10">
    <property type="entry name" value="Rhodopsin 7-helix transmembrane proteins"/>
    <property type="match status" value="1"/>
</dbReference>
<organism evidence="12 13">
    <name type="scientific">Plectus sambesii</name>
    <dbReference type="NCBI Taxonomy" id="2011161"/>
    <lineage>
        <taxon>Eukaryota</taxon>
        <taxon>Metazoa</taxon>
        <taxon>Ecdysozoa</taxon>
        <taxon>Nematoda</taxon>
        <taxon>Chromadorea</taxon>
        <taxon>Plectida</taxon>
        <taxon>Plectina</taxon>
        <taxon>Plectoidea</taxon>
        <taxon>Plectidae</taxon>
        <taxon>Plectus</taxon>
    </lineage>
</organism>
<dbReference type="InterPro" id="IPR052665">
    <property type="entry name" value="Neuropeptide-GPCR"/>
</dbReference>
<keyword evidence="9 10" id="KW-0807">Transducer</keyword>
<evidence type="ECO:0000259" key="11">
    <source>
        <dbReference type="PROSITE" id="PS50262"/>
    </source>
</evidence>
<dbReference type="Proteomes" id="UP000887566">
    <property type="component" value="Unplaced"/>
</dbReference>
<feature type="transmembrane region" description="Helical" evidence="10">
    <location>
        <begin position="57"/>
        <end position="78"/>
    </location>
</feature>
<comment type="similarity">
    <text evidence="10">Belongs to the G-protein coupled receptor 1 family. Vasopressin/oxytocin receptor subfamily.</text>
</comment>
<dbReference type="SUPFAM" id="SSF81321">
    <property type="entry name" value="Family A G protein-coupled receptor-like"/>
    <property type="match status" value="1"/>
</dbReference>
<evidence type="ECO:0000313" key="13">
    <source>
        <dbReference type="WBParaSite" id="PSAMB.scaffold274size59727.g4272.t1"/>
    </source>
</evidence>
<evidence type="ECO:0000313" key="12">
    <source>
        <dbReference type="Proteomes" id="UP000887566"/>
    </source>
</evidence>
<dbReference type="InterPro" id="IPR000276">
    <property type="entry name" value="GPCR_Rhodpsn"/>
</dbReference>
<keyword evidence="5 10" id="KW-0297">G-protein coupled receptor</keyword>
<evidence type="ECO:0000256" key="1">
    <source>
        <dbReference type="ARBA" id="ARBA00004651"/>
    </source>
</evidence>
<dbReference type="GO" id="GO:0005886">
    <property type="term" value="C:plasma membrane"/>
    <property type="evidence" value="ECO:0007669"/>
    <property type="project" value="UniProtKB-SubCell"/>
</dbReference>
<keyword evidence="6 10" id="KW-0472">Membrane</keyword>
<dbReference type="PROSITE" id="PS50262">
    <property type="entry name" value="G_PROTEIN_RECEP_F1_2"/>
    <property type="match status" value="1"/>
</dbReference>
<feature type="transmembrane region" description="Helical" evidence="10">
    <location>
        <begin position="270"/>
        <end position="292"/>
    </location>
</feature>
<comment type="subcellular location">
    <subcellularLocation>
        <location evidence="1 10">Cell membrane</location>
        <topology evidence="1 10">Multi-pass membrane protein</topology>
    </subcellularLocation>
</comment>
<protein>
    <submittedName>
        <fullName evidence="13">G-protein coupled receptors family 1 profile domain-containing protein</fullName>
    </submittedName>
</protein>
<evidence type="ECO:0000256" key="6">
    <source>
        <dbReference type="ARBA" id="ARBA00023136"/>
    </source>
</evidence>
<evidence type="ECO:0000256" key="7">
    <source>
        <dbReference type="ARBA" id="ARBA00023170"/>
    </source>
</evidence>
<feature type="transmembrane region" description="Helical" evidence="10">
    <location>
        <begin position="140"/>
        <end position="162"/>
    </location>
</feature>